<organism evidence="2 3">
    <name type="scientific">Pristionchus fissidentatus</name>
    <dbReference type="NCBI Taxonomy" id="1538716"/>
    <lineage>
        <taxon>Eukaryota</taxon>
        <taxon>Metazoa</taxon>
        <taxon>Ecdysozoa</taxon>
        <taxon>Nematoda</taxon>
        <taxon>Chromadorea</taxon>
        <taxon>Rhabditida</taxon>
        <taxon>Rhabditina</taxon>
        <taxon>Diplogasteromorpha</taxon>
        <taxon>Diplogasteroidea</taxon>
        <taxon>Neodiplogasteridae</taxon>
        <taxon>Pristionchus</taxon>
    </lineage>
</organism>
<dbReference type="Gene3D" id="3.30.710.10">
    <property type="entry name" value="Potassium Channel Kv1.1, Chain A"/>
    <property type="match status" value="1"/>
</dbReference>
<gene>
    <name evidence="2" type="ORF">PFISCL1PPCAC_21766</name>
</gene>
<sequence>MSLIPNDENEAVPSDTIRMRIGEARKLDRQIVTSSSKIIDGFNWEVNVDVDHNNYVDIGLFCFSSSYSPWFCCATAHVKLTNFKNDSLSMYKTFRGRCNEDEDDLGGPLIDFAVLMKERSNFVRDNSILIEVTIEVIRSGCSEVPIDSCDFSSPSRLTDVILIVEGKKLHVSKHILAHHSSFFEALFFGEFKEANQSEVKIEDVAVQEMLIVLNIVYGNENIQDKSIDVVLKLADRFGMQKLVSDASSFLLKSDGVKLLQKIFLAERYQLPFVLDDCMQKLDSREKIRDLKNEKEFGLLSVSLRDELLDKALKFS</sequence>
<dbReference type="Proteomes" id="UP001432322">
    <property type="component" value="Unassembled WGS sequence"/>
</dbReference>
<dbReference type="PANTHER" id="PTHR47022">
    <property type="entry name" value="BTB AND MATH DOMAIN-CONTAINING PROTEIN 36-RELATED"/>
    <property type="match status" value="1"/>
</dbReference>
<feature type="domain" description="BTB" evidence="1">
    <location>
        <begin position="158"/>
        <end position="225"/>
    </location>
</feature>
<dbReference type="PANTHER" id="PTHR47022:SF1">
    <property type="entry name" value="BTB AND MATH DOMAIN-CONTAINING PROTEIN 36-RELATED"/>
    <property type="match status" value="1"/>
</dbReference>
<dbReference type="PROSITE" id="PS50097">
    <property type="entry name" value="BTB"/>
    <property type="match status" value="1"/>
</dbReference>
<keyword evidence="3" id="KW-1185">Reference proteome</keyword>
<proteinExistence type="predicted"/>
<protein>
    <recommendedName>
        <fullName evidence="1">BTB domain-containing protein</fullName>
    </recommendedName>
</protein>
<dbReference type="EMBL" id="BTSY01000005">
    <property type="protein sequence ID" value="GMT30469.1"/>
    <property type="molecule type" value="Genomic_DNA"/>
</dbReference>
<dbReference type="Gene3D" id="2.60.210.10">
    <property type="entry name" value="Apoptosis, Tumor Necrosis Factor Receptor Associated Protein 2, Chain A"/>
    <property type="match status" value="1"/>
</dbReference>
<dbReference type="InterPro" id="IPR011333">
    <property type="entry name" value="SKP1/BTB/POZ_sf"/>
</dbReference>
<dbReference type="SUPFAM" id="SSF54695">
    <property type="entry name" value="POZ domain"/>
    <property type="match status" value="1"/>
</dbReference>
<comment type="caution">
    <text evidence="2">The sequence shown here is derived from an EMBL/GenBank/DDBJ whole genome shotgun (WGS) entry which is preliminary data.</text>
</comment>
<dbReference type="SMART" id="SM00225">
    <property type="entry name" value="BTB"/>
    <property type="match status" value="1"/>
</dbReference>
<dbReference type="AlphaFoldDB" id="A0AAV5WEK9"/>
<dbReference type="InterPro" id="IPR008974">
    <property type="entry name" value="TRAF-like"/>
</dbReference>
<reference evidence="2" key="1">
    <citation type="submission" date="2023-10" db="EMBL/GenBank/DDBJ databases">
        <title>Genome assembly of Pristionchus species.</title>
        <authorList>
            <person name="Yoshida K."/>
            <person name="Sommer R.J."/>
        </authorList>
    </citation>
    <scope>NUCLEOTIDE SEQUENCE</scope>
    <source>
        <strain evidence="2">RS5133</strain>
    </source>
</reference>
<dbReference type="SUPFAM" id="SSF49599">
    <property type="entry name" value="TRAF domain-like"/>
    <property type="match status" value="1"/>
</dbReference>
<dbReference type="InterPro" id="IPR000210">
    <property type="entry name" value="BTB/POZ_dom"/>
</dbReference>
<evidence type="ECO:0000313" key="2">
    <source>
        <dbReference type="EMBL" id="GMT30469.1"/>
    </source>
</evidence>
<name>A0AAV5WEK9_9BILA</name>
<evidence type="ECO:0000313" key="3">
    <source>
        <dbReference type="Proteomes" id="UP001432322"/>
    </source>
</evidence>
<dbReference type="Pfam" id="PF00651">
    <property type="entry name" value="BTB"/>
    <property type="match status" value="1"/>
</dbReference>
<evidence type="ECO:0000259" key="1">
    <source>
        <dbReference type="PROSITE" id="PS50097"/>
    </source>
</evidence>
<dbReference type="CDD" id="cd18186">
    <property type="entry name" value="BTB_POZ_ZBTB_KLHL-like"/>
    <property type="match status" value="1"/>
</dbReference>
<accession>A0AAV5WEK9</accession>